<dbReference type="AlphaFoldDB" id="A0AAX4KHA2"/>
<evidence type="ECO:0000256" key="4">
    <source>
        <dbReference type="ARBA" id="ARBA00022824"/>
    </source>
</evidence>
<protein>
    <recommendedName>
        <fullName evidence="11">SMP-LTD domain-containing protein</fullName>
    </recommendedName>
</protein>
<feature type="domain" description="SMP-LTD" evidence="11">
    <location>
        <begin position="315"/>
        <end position="511"/>
    </location>
</feature>
<dbReference type="PANTHER" id="PTHR13466:SF19">
    <property type="entry name" value="NUCLEUS-VACUOLE JUNCTION PROTEIN 2"/>
    <property type="match status" value="1"/>
</dbReference>
<accession>A0AAX4KHA2</accession>
<dbReference type="EMBL" id="CP144089">
    <property type="protein sequence ID" value="WWD04793.1"/>
    <property type="molecule type" value="Genomic_DNA"/>
</dbReference>
<evidence type="ECO:0000256" key="6">
    <source>
        <dbReference type="ARBA" id="ARBA00023055"/>
    </source>
</evidence>
<feature type="compositionally biased region" description="Low complexity" evidence="9">
    <location>
        <begin position="905"/>
        <end position="915"/>
    </location>
</feature>
<evidence type="ECO:0000256" key="8">
    <source>
        <dbReference type="ARBA" id="ARBA00023136"/>
    </source>
</evidence>
<name>A0AAX4KHA2_9TREE</name>
<organism evidence="12 13">
    <name type="scientific">Kwoniella europaea PYCC6329</name>
    <dbReference type="NCBI Taxonomy" id="1423913"/>
    <lineage>
        <taxon>Eukaryota</taxon>
        <taxon>Fungi</taxon>
        <taxon>Dikarya</taxon>
        <taxon>Basidiomycota</taxon>
        <taxon>Agaricomycotina</taxon>
        <taxon>Tremellomycetes</taxon>
        <taxon>Tremellales</taxon>
        <taxon>Cryptococcaceae</taxon>
        <taxon>Kwoniella</taxon>
    </lineage>
</organism>
<gene>
    <name evidence="12" type="ORF">V865_002864</name>
</gene>
<proteinExistence type="predicted"/>
<dbReference type="GeneID" id="91101668"/>
<feature type="compositionally biased region" description="Basic and acidic residues" evidence="9">
    <location>
        <begin position="1054"/>
        <end position="1063"/>
    </location>
</feature>
<evidence type="ECO:0000256" key="5">
    <source>
        <dbReference type="ARBA" id="ARBA00022989"/>
    </source>
</evidence>
<feature type="region of interest" description="Disordered" evidence="9">
    <location>
        <begin position="527"/>
        <end position="608"/>
    </location>
</feature>
<feature type="compositionally biased region" description="Pro residues" evidence="9">
    <location>
        <begin position="1011"/>
        <end position="1033"/>
    </location>
</feature>
<feature type="compositionally biased region" description="Polar residues" evidence="9">
    <location>
        <begin position="920"/>
        <end position="934"/>
    </location>
</feature>
<evidence type="ECO:0000256" key="1">
    <source>
        <dbReference type="ARBA" id="ARBA00004586"/>
    </source>
</evidence>
<dbReference type="Proteomes" id="UP001358614">
    <property type="component" value="Chromosome 1"/>
</dbReference>
<dbReference type="GO" id="GO:0008289">
    <property type="term" value="F:lipid binding"/>
    <property type="evidence" value="ECO:0007669"/>
    <property type="project" value="UniProtKB-KW"/>
</dbReference>
<feature type="region of interest" description="Disordered" evidence="9">
    <location>
        <begin position="687"/>
        <end position="752"/>
    </location>
</feature>
<dbReference type="GO" id="GO:0005789">
    <property type="term" value="C:endoplasmic reticulum membrane"/>
    <property type="evidence" value="ECO:0007669"/>
    <property type="project" value="UniProtKB-SubCell"/>
</dbReference>
<feature type="compositionally biased region" description="Polar residues" evidence="9">
    <location>
        <begin position="1076"/>
        <end position="1092"/>
    </location>
</feature>
<feature type="compositionally biased region" description="Low complexity" evidence="9">
    <location>
        <begin position="125"/>
        <end position="145"/>
    </location>
</feature>
<evidence type="ECO:0000259" key="11">
    <source>
        <dbReference type="PROSITE" id="PS51847"/>
    </source>
</evidence>
<evidence type="ECO:0000256" key="2">
    <source>
        <dbReference type="ARBA" id="ARBA00022448"/>
    </source>
</evidence>
<feature type="region of interest" description="Disordered" evidence="9">
    <location>
        <begin position="92"/>
        <end position="145"/>
    </location>
</feature>
<keyword evidence="2" id="KW-0813">Transport</keyword>
<feature type="region of interest" description="Disordered" evidence="9">
    <location>
        <begin position="50"/>
        <end position="69"/>
    </location>
</feature>
<feature type="compositionally biased region" description="Polar residues" evidence="9">
    <location>
        <begin position="1038"/>
        <end position="1050"/>
    </location>
</feature>
<reference evidence="12 13" key="1">
    <citation type="submission" date="2024-01" db="EMBL/GenBank/DDBJ databases">
        <title>Comparative genomics of Cryptococcus and Kwoniella reveals pathogenesis evolution and contrasting modes of karyotype evolution via chromosome fusion or intercentromeric recombination.</title>
        <authorList>
            <person name="Coelho M.A."/>
            <person name="David-Palma M."/>
            <person name="Shea T."/>
            <person name="Bowers K."/>
            <person name="McGinley-Smith S."/>
            <person name="Mohammad A.W."/>
            <person name="Gnirke A."/>
            <person name="Yurkov A.M."/>
            <person name="Nowrousian M."/>
            <person name="Sun S."/>
            <person name="Cuomo C.A."/>
            <person name="Heitman J."/>
        </authorList>
    </citation>
    <scope>NUCLEOTIDE SEQUENCE [LARGE SCALE GENOMIC DNA]</scope>
    <source>
        <strain evidence="12 13">PYCC6329</strain>
    </source>
</reference>
<feature type="compositionally biased region" description="Polar residues" evidence="9">
    <location>
        <begin position="1152"/>
        <end position="1161"/>
    </location>
</feature>
<dbReference type="GO" id="GO:0032865">
    <property type="term" value="C:ERMES complex"/>
    <property type="evidence" value="ECO:0007669"/>
    <property type="project" value="TreeGrafter"/>
</dbReference>
<dbReference type="InterPro" id="IPR019411">
    <property type="entry name" value="MMM1_dom"/>
</dbReference>
<evidence type="ECO:0000256" key="9">
    <source>
        <dbReference type="SAM" id="MobiDB-lite"/>
    </source>
</evidence>
<dbReference type="PANTHER" id="PTHR13466">
    <property type="entry name" value="TEX2 PROTEIN-RELATED"/>
    <property type="match status" value="1"/>
</dbReference>
<evidence type="ECO:0000313" key="13">
    <source>
        <dbReference type="Proteomes" id="UP001358614"/>
    </source>
</evidence>
<evidence type="ECO:0000256" key="10">
    <source>
        <dbReference type="SAM" id="Phobius"/>
    </source>
</evidence>
<keyword evidence="5 10" id="KW-1133">Transmembrane helix</keyword>
<feature type="compositionally biased region" description="Polar residues" evidence="9">
    <location>
        <begin position="548"/>
        <end position="565"/>
    </location>
</feature>
<feature type="region of interest" description="Disordered" evidence="9">
    <location>
        <begin position="795"/>
        <end position="1104"/>
    </location>
</feature>
<feature type="compositionally biased region" description="Basic and acidic residues" evidence="9">
    <location>
        <begin position="959"/>
        <end position="983"/>
    </location>
</feature>
<feature type="compositionally biased region" description="Low complexity" evidence="9">
    <location>
        <begin position="859"/>
        <end position="885"/>
    </location>
</feature>
<evidence type="ECO:0000256" key="7">
    <source>
        <dbReference type="ARBA" id="ARBA00023121"/>
    </source>
</evidence>
<feature type="transmembrane region" description="Helical" evidence="10">
    <location>
        <begin position="7"/>
        <end position="31"/>
    </location>
</feature>
<feature type="compositionally biased region" description="Basic and acidic residues" evidence="9">
    <location>
        <begin position="1177"/>
        <end position="1189"/>
    </location>
</feature>
<keyword evidence="4" id="KW-0256">Endoplasmic reticulum</keyword>
<dbReference type="RefSeq" id="XP_066082760.1">
    <property type="nucleotide sequence ID" value="XM_066226663.1"/>
</dbReference>
<keyword evidence="6" id="KW-0445">Lipid transport</keyword>
<dbReference type="PROSITE" id="PS51847">
    <property type="entry name" value="SMP"/>
    <property type="match status" value="1"/>
</dbReference>
<dbReference type="CDD" id="cd21675">
    <property type="entry name" value="SMP_TEX2"/>
    <property type="match status" value="1"/>
</dbReference>
<dbReference type="GO" id="GO:1990456">
    <property type="term" value="P:mitochondrion-endoplasmic reticulum membrane tethering"/>
    <property type="evidence" value="ECO:0007669"/>
    <property type="project" value="TreeGrafter"/>
</dbReference>
<feature type="region of interest" description="Disordered" evidence="9">
    <location>
        <begin position="1143"/>
        <end position="1189"/>
    </location>
</feature>
<feature type="compositionally biased region" description="Polar residues" evidence="9">
    <location>
        <begin position="599"/>
        <end position="608"/>
    </location>
</feature>
<evidence type="ECO:0000313" key="12">
    <source>
        <dbReference type="EMBL" id="WWD04793.1"/>
    </source>
</evidence>
<keyword evidence="3 10" id="KW-0812">Transmembrane</keyword>
<keyword evidence="7" id="KW-0446">Lipid-binding</keyword>
<dbReference type="GO" id="GO:0015914">
    <property type="term" value="P:phospholipid transport"/>
    <property type="evidence" value="ECO:0007669"/>
    <property type="project" value="TreeGrafter"/>
</dbReference>
<dbReference type="KEGG" id="ker:91101668"/>
<keyword evidence="13" id="KW-1185">Reference proteome</keyword>
<feature type="compositionally biased region" description="Basic and acidic residues" evidence="9">
    <location>
        <begin position="795"/>
        <end position="824"/>
    </location>
</feature>
<dbReference type="InterPro" id="IPR031468">
    <property type="entry name" value="SMP_LBD"/>
</dbReference>
<sequence>MWWPFQWLVIYVLGGVTFIPLVVVLAVVYVYKYGSVPIGDADPFKVEKAELQGQEEKDEQLEKSKTLTSMGDKPVSGWLTVRRQFKPLSAGAGSKNAIATGTSAESADEAEHGELEMEGEKGDTESIITSGSTTSTATSNNNPSTYSARIAQTYRSMVESRASRKEPVPKEFFFCVLKGSVLFLYEDESQSNCVAALGVDQYTVRIEREDGKRFKGKDAEMFSKRNAVVLRVAKGVEKKGIPLVSKDTQVGSEEGKGRELENKPIFLFTKSNIKMEDWYLALLEASSQAAQAKTSEVFESRDMQALVDTIDTEPDPIPMRWFNAMLGRIFFSLYRTEALEQFIITKMMKKLTRVNRPSFLGPIVVREVNVGTSPPFFSKPMLKDLTAEGTAAFEAHMQYRSHPSRPNSHVRITIATTATIPTGFKPYVVDLVLAVVVKSLEGNLVMQIKKPPSNRIWYGFTSMPKMDIQIIPVVSERKIQIGMVLKTIEKQLRDVIAESVVLPNMDDLAFFDTTKMSVRGGIFNESSKIKRGEETEQPETAVPLPESEIQTSNEDPASAVPSTSSLRKRNPQKSKTVDINGLGQAEEVPQLGLPRTDTAPPTLSNGTTNRTAATVQATKKWFAQNGSARPPSLTTQTVTGGFKHSSDDNLMWQRLNSSEVQGTALSDPTLVDANFTNSPAIAAVQVSSSTAPLSEEEKRSLEAVQPSDSTPTSTPRGDINIHALHGEPRVSDASIVSTSSTSTGTIPSAAPHSSTASLISSLRARDKQAIQAQVGTARESLKKWGVGLAAKRKAMKEGVQHGEEHRPPALYRPPEEDFREDERSSASTSPNRSLQDRLNAAAHAGATSVPMTIPTTRGRSASSSSRPSLFASPKSAVSPASASPPKWSPPSSKPTTGVVRDDISQHSNPSSSVPSHTRRTSNTAPVFVQPTSGRSMVVPRVPKRPGQVTGIGHNAAEPMIRKVSTEDGLREERVEDVHVEESRAPPALPPRKSKESSRPAQNSAVGDSNPPDIPSPAKPSTPAPSDVPPPLPPRKSSFAASSTNVNTESGSPPRPDHASKRNDAAPQASRPELAERSNSIAALPSIDTTDPQFNEVPNIDITSPRTVEIESTLSKSLGTSSTAENALRSLVAKNEEAMKAKAIKSVPPSPNPDISTTNTIANDHASGVAGDDGVTTARHDETQAVSSKD</sequence>
<feature type="compositionally biased region" description="Basic and acidic residues" evidence="9">
    <location>
        <begin position="109"/>
        <end position="124"/>
    </location>
</feature>
<comment type="subcellular location">
    <subcellularLocation>
        <location evidence="1">Endoplasmic reticulum membrane</location>
    </subcellularLocation>
</comment>
<feature type="compositionally biased region" description="Polar residues" evidence="9">
    <location>
        <begin position="706"/>
        <end position="715"/>
    </location>
</feature>
<feature type="compositionally biased region" description="Polar residues" evidence="9">
    <location>
        <begin position="849"/>
        <end position="858"/>
    </location>
</feature>
<evidence type="ECO:0000256" key="3">
    <source>
        <dbReference type="ARBA" id="ARBA00022692"/>
    </source>
</evidence>
<keyword evidence="8 10" id="KW-0472">Membrane</keyword>
<dbReference type="Pfam" id="PF10296">
    <property type="entry name" value="MMM1"/>
    <property type="match status" value="1"/>
</dbReference>
<feature type="compositionally biased region" description="Low complexity" evidence="9">
    <location>
        <begin position="731"/>
        <end position="751"/>
    </location>
</feature>